<evidence type="ECO:0000313" key="9">
    <source>
        <dbReference type="Proteomes" id="UP000596742"/>
    </source>
</evidence>
<evidence type="ECO:0000313" key="8">
    <source>
        <dbReference type="EMBL" id="VDH89298.1"/>
    </source>
</evidence>
<dbReference type="Proteomes" id="UP000596742">
    <property type="component" value="Unassembled WGS sequence"/>
</dbReference>
<dbReference type="PROSITE" id="PS50922">
    <property type="entry name" value="TLC"/>
    <property type="match status" value="1"/>
</dbReference>
<dbReference type="SMART" id="SM00724">
    <property type="entry name" value="TLC"/>
    <property type="match status" value="1"/>
</dbReference>
<feature type="transmembrane region" description="Helical" evidence="6">
    <location>
        <begin position="259"/>
        <end position="281"/>
    </location>
</feature>
<dbReference type="Pfam" id="PF03798">
    <property type="entry name" value="TRAM_LAG1_CLN8"/>
    <property type="match status" value="1"/>
</dbReference>
<protein>
    <recommendedName>
        <fullName evidence="7">TLC domain-containing protein</fullName>
    </recommendedName>
</protein>
<reference evidence="8" key="1">
    <citation type="submission" date="2018-11" db="EMBL/GenBank/DDBJ databases">
        <authorList>
            <person name="Alioto T."/>
            <person name="Alioto T."/>
        </authorList>
    </citation>
    <scope>NUCLEOTIDE SEQUENCE</scope>
</reference>
<dbReference type="InterPro" id="IPR006634">
    <property type="entry name" value="TLC-dom"/>
</dbReference>
<feature type="transmembrane region" description="Helical" evidence="6">
    <location>
        <begin position="141"/>
        <end position="163"/>
    </location>
</feature>
<comment type="subcellular location">
    <subcellularLocation>
        <location evidence="1">Membrane</location>
        <topology evidence="1">Multi-pass membrane protein</topology>
    </subcellularLocation>
</comment>
<keyword evidence="4 5" id="KW-0472">Membrane</keyword>
<dbReference type="OrthoDB" id="506011at2759"/>
<dbReference type="PANTHER" id="PTHR31898">
    <property type="entry name" value="TRANSMEMBRANE PROTEIN 136"/>
    <property type="match status" value="1"/>
</dbReference>
<dbReference type="AlphaFoldDB" id="A0A8B6BFF2"/>
<dbReference type="InterPro" id="IPR042512">
    <property type="entry name" value="TLCD5"/>
</dbReference>
<evidence type="ECO:0000256" key="6">
    <source>
        <dbReference type="SAM" id="Phobius"/>
    </source>
</evidence>
<feature type="transmembrane region" description="Helical" evidence="6">
    <location>
        <begin position="116"/>
        <end position="135"/>
    </location>
</feature>
<evidence type="ECO:0000256" key="2">
    <source>
        <dbReference type="ARBA" id="ARBA00022692"/>
    </source>
</evidence>
<organism evidence="8 9">
    <name type="scientific">Mytilus galloprovincialis</name>
    <name type="common">Mediterranean mussel</name>
    <dbReference type="NCBI Taxonomy" id="29158"/>
    <lineage>
        <taxon>Eukaryota</taxon>
        <taxon>Metazoa</taxon>
        <taxon>Spiralia</taxon>
        <taxon>Lophotrochozoa</taxon>
        <taxon>Mollusca</taxon>
        <taxon>Bivalvia</taxon>
        <taxon>Autobranchia</taxon>
        <taxon>Pteriomorphia</taxon>
        <taxon>Mytilida</taxon>
        <taxon>Mytiloidea</taxon>
        <taxon>Mytilidae</taxon>
        <taxon>Mytilinae</taxon>
        <taxon>Mytilus</taxon>
    </lineage>
</organism>
<name>A0A8B6BFF2_MYTGA</name>
<accession>A0A8B6BFF2</accession>
<keyword evidence="9" id="KW-1185">Reference proteome</keyword>
<feature type="transmembrane region" description="Helical" evidence="6">
    <location>
        <begin position="184"/>
        <end position="204"/>
    </location>
</feature>
<evidence type="ECO:0000256" key="4">
    <source>
        <dbReference type="ARBA" id="ARBA00023136"/>
    </source>
</evidence>
<sequence>MRKKIRKQIIRVRKLDLTNTYTATCPVAIEVNDNTTDVPRERTLYPLASPIRMFRSQKWDELPNKMREEMPLGQFKSLVGNWEGSSCQCLSCRSAVRYQKMEDPDKIDSPNVMLTVALYSSIWCTLYFTLCIVNYKRSYEWNVRLVTALHALTVTGLGLWCAFVQGPWPFTDAGGRSTPLQQQTICLCLGYFLFDMSWCLYYQTEGPPMLVHHILSIAGLSVCAITHWYGTELIACIIGSEASNPLLQLRWFLRETGKYDTVFGEIVDAAFMLLFGGLRIGVGTNLLYSYYNQDTDWLGRIGGSALYALSWMFMVNIITYACKKYTKKLKKWKASASDKQSTLKDKNITDKSEVVVTKDNNHNVRARKVLQNRFITSKNIQNKYIGSTMEQVSD</sequence>
<feature type="transmembrane region" description="Helical" evidence="6">
    <location>
        <begin position="301"/>
        <end position="322"/>
    </location>
</feature>
<evidence type="ECO:0000256" key="1">
    <source>
        <dbReference type="ARBA" id="ARBA00004141"/>
    </source>
</evidence>
<gene>
    <name evidence="8" type="ORF">MGAL_10B024261</name>
</gene>
<keyword evidence="2 5" id="KW-0812">Transmembrane</keyword>
<evidence type="ECO:0000259" key="7">
    <source>
        <dbReference type="PROSITE" id="PS50922"/>
    </source>
</evidence>
<evidence type="ECO:0000256" key="5">
    <source>
        <dbReference type="PROSITE-ProRule" id="PRU00205"/>
    </source>
</evidence>
<proteinExistence type="predicted"/>
<dbReference type="EMBL" id="UYJE01000020">
    <property type="protein sequence ID" value="VDH89298.1"/>
    <property type="molecule type" value="Genomic_DNA"/>
</dbReference>
<comment type="caution">
    <text evidence="8">The sequence shown here is derived from an EMBL/GenBank/DDBJ whole genome shotgun (WGS) entry which is preliminary data.</text>
</comment>
<evidence type="ECO:0000256" key="3">
    <source>
        <dbReference type="ARBA" id="ARBA00022989"/>
    </source>
</evidence>
<dbReference type="GO" id="GO:0016020">
    <property type="term" value="C:membrane"/>
    <property type="evidence" value="ECO:0007669"/>
    <property type="project" value="UniProtKB-SubCell"/>
</dbReference>
<feature type="domain" description="TLC" evidence="7">
    <location>
        <begin position="136"/>
        <end position="326"/>
    </location>
</feature>
<dbReference type="PANTHER" id="PTHR31898:SF1">
    <property type="entry name" value="TLC DOMAIN-CONTAINING PROTEIN 5"/>
    <property type="match status" value="1"/>
</dbReference>
<keyword evidence="3 6" id="KW-1133">Transmembrane helix</keyword>